<reference evidence="11 12" key="1">
    <citation type="submission" date="2022-01" db="EMBL/GenBank/DDBJ databases">
        <title>A chromosomal length assembly of Cordylochernes scorpioides.</title>
        <authorList>
            <person name="Zeh D."/>
            <person name="Zeh J."/>
        </authorList>
    </citation>
    <scope>NUCLEOTIDE SEQUENCE [LARGE SCALE GENOMIC DNA]</scope>
    <source>
        <strain evidence="11">IN4F17</strain>
        <tissue evidence="11">Whole Body</tissue>
    </source>
</reference>
<feature type="domain" description="C3H1-type" evidence="10">
    <location>
        <begin position="148"/>
        <end position="175"/>
    </location>
</feature>
<evidence type="ECO:0000256" key="1">
    <source>
        <dbReference type="ARBA" id="ARBA00022723"/>
    </source>
</evidence>
<gene>
    <name evidence="11" type="ORF">LAZ67_20000241</name>
</gene>
<dbReference type="EMBL" id="CP092882">
    <property type="protein sequence ID" value="UYV81178.1"/>
    <property type="molecule type" value="Genomic_DNA"/>
</dbReference>
<dbReference type="SMART" id="SM00356">
    <property type="entry name" value="ZnF_C3H1"/>
    <property type="match status" value="2"/>
</dbReference>
<keyword evidence="3 7" id="KW-0863">Zinc-finger</keyword>
<feature type="region of interest" description="Disordered" evidence="8">
    <location>
        <begin position="187"/>
        <end position="225"/>
    </location>
</feature>
<evidence type="ECO:0000256" key="2">
    <source>
        <dbReference type="ARBA" id="ARBA00022737"/>
    </source>
</evidence>
<dbReference type="PANTHER" id="PTHR12620">
    <property type="entry name" value="U2 SNRNP AUXILIARY FACTOR, SMALL SUBUNIT"/>
    <property type="match status" value="1"/>
</dbReference>
<evidence type="ECO:0000259" key="10">
    <source>
        <dbReference type="PROSITE" id="PS50103"/>
    </source>
</evidence>
<feature type="zinc finger region" description="C3H1-type" evidence="7">
    <location>
        <begin position="148"/>
        <end position="175"/>
    </location>
</feature>
<dbReference type="Pfam" id="PF00076">
    <property type="entry name" value="RRM_1"/>
    <property type="match status" value="1"/>
</dbReference>
<organism evidence="11 12">
    <name type="scientific">Cordylochernes scorpioides</name>
    <dbReference type="NCBI Taxonomy" id="51811"/>
    <lineage>
        <taxon>Eukaryota</taxon>
        <taxon>Metazoa</taxon>
        <taxon>Ecdysozoa</taxon>
        <taxon>Arthropoda</taxon>
        <taxon>Chelicerata</taxon>
        <taxon>Arachnida</taxon>
        <taxon>Pseudoscorpiones</taxon>
        <taxon>Cheliferoidea</taxon>
        <taxon>Chernetidae</taxon>
        <taxon>Cordylochernes</taxon>
    </lineage>
</organism>
<feature type="zinc finger region" description="C3H1-type" evidence="7">
    <location>
        <begin position="12"/>
        <end position="40"/>
    </location>
</feature>
<evidence type="ECO:0000256" key="6">
    <source>
        <dbReference type="PROSITE-ProRule" id="PRU00176"/>
    </source>
</evidence>
<evidence type="ECO:0000256" key="8">
    <source>
        <dbReference type="SAM" id="MobiDB-lite"/>
    </source>
</evidence>
<evidence type="ECO:0000313" key="12">
    <source>
        <dbReference type="Proteomes" id="UP001235939"/>
    </source>
</evidence>
<dbReference type="InterPro" id="IPR035979">
    <property type="entry name" value="RBD_domain_sf"/>
</dbReference>
<name>A0ABY6LMU8_9ARAC</name>
<dbReference type="Gene3D" id="3.30.70.330">
    <property type="match status" value="1"/>
</dbReference>
<evidence type="ECO:0000256" key="7">
    <source>
        <dbReference type="PROSITE-ProRule" id="PRU00723"/>
    </source>
</evidence>
<dbReference type="PROSITE" id="PS50102">
    <property type="entry name" value="RRM"/>
    <property type="match status" value="1"/>
</dbReference>
<feature type="domain" description="C3H1-type" evidence="10">
    <location>
        <begin position="12"/>
        <end position="40"/>
    </location>
</feature>
<feature type="domain" description="RRM" evidence="9">
    <location>
        <begin position="44"/>
        <end position="146"/>
    </location>
</feature>
<evidence type="ECO:0000313" key="11">
    <source>
        <dbReference type="EMBL" id="UYV81178.1"/>
    </source>
</evidence>
<keyword evidence="1 7" id="KW-0479">Metal-binding</keyword>
<keyword evidence="5 6" id="KW-0694">RNA-binding</keyword>
<protein>
    <submittedName>
        <fullName evidence="11">U2AF1</fullName>
    </submittedName>
</protein>
<dbReference type="InterPro" id="IPR012677">
    <property type="entry name" value="Nucleotide-bd_a/b_plait_sf"/>
</dbReference>
<dbReference type="PRINTS" id="PR01848">
    <property type="entry name" value="U2AUXFACTOR"/>
</dbReference>
<accession>A0ABY6LMU8</accession>
<dbReference type="Pfam" id="PF00642">
    <property type="entry name" value="zf-CCCH"/>
    <property type="match status" value="2"/>
</dbReference>
<keyword evidence="2" id="KW-0677">Repeat</keyword>
<keyword evidence="4 7" id="KW-0862">Zinc</keyword>
<dbReference type="InterPro" id="IPR009145">
    <property type="entry name" value="U2AF_small"/>
</dbReference>
<evidence type="ECO:0000256" key="3">
    <source>
        <dbReference type="ARBA" id="ARBA00022771"/>
    </source>
</evidence>
<sequence>MAEYLASIYGTEKDKVNCSFYYKVGACRHGDRCSRIHNKPSFSQTILLQGLYQNPRNALDPVQNQCTLSEDDIQEGFDEFYKDVYLEMVNKYGQVEDMIVCDNLGEHLLGNVYVRFRFEETAEKAMNDLNRRWFGGRPIVAELSPVTDFREACCRQYETGDCSKEGFCNFMHLKMVSRRVKREIQDAIYEDKRRQRKTRNRSRSRSRSRSRDRRRRSGSGERRRR</sequence>
<dbReference type="SMART" id="SM00361">
    <property type="entry name" value="RRM_1"/>
    <property type="match status" value="1"/>
</dbReference>
<keyword evidence="12" id="KW-1185">Reference proteome</keyword>
<dbReference type="Proteomes" id="UP001235939">
    <property type="component" value="Chromosome 20"/>
</dbReference>
<dbReference type="InterPro" id="IPR000571">
    <property type="entry name" value="Znf_CCCH"/>
</dbReference>
<feature type="compositionally biased region" description="Basic residues" evidence="8">
    <location>
        <begin position="194"/>
        <end position="217"/>
    </location>
</feature>
<dbReference type="PROSITE" id="PS50103">
    <property type="entry name" value="ZF_C3H1"/>
    <property type="match status" value="2"/>
</dbReference>
<dbReference type="InterPro" id="IPR003954">
    <property type="entry name" value="RRM_euk-type"/>
</dbReference>
<evidence type="ECO:0000256" key="5">
    <source>
        <dbReference type="ARBA" id="ARBA00022884"/>
    </source>
</evidence>
<dbReference type="SUPFAM" id="SSF54928">
    <property type="entry name" value="RNA-binding domain, RBD"/>
    <property type="match status" value="1"/>
</dbReference>
<dbReference type="InterPro" id="IPR000504">
    <property type="entry name" value="RRM_dom"/>
</dbReference>
<evidence type="ECO:0000256" key="4">
    <source>
        <dbReference type="ARBA" id="ARBA00022833"/>
    </source>
</evidence>
<evidence type="ECO:0000259" key="9">
    <source>
        <dbReference type="PROSITE" id="PS50102"/>
    </source>
</evidence>
<proteinExistence type="predicted"/>